<evidence type="ECO:0000313" key="2">
    <source>
        <dbReference type="Proteomes" id="UP001259832"/>
    </source>
</evidence>
<keyword evidence="2" id="KW-1185">Reference proteome</keyword>
<sequence length="188" mass="21591">MKEMQTDLGPKRISASIVELYQSTKKEMTEYLADSREVYPSFTLVADFWTCKTTNDKYLGLRVYLVDKDWQFKSVLLGTKPFNPAYSDREGGIQKPFRMWLMSTLADFDLKPQHFCCQEGASTSCGIPVGYRYDLHSVGPQSFLCLRDTDDGTLFTLRGLRDTWVQDCGYKMGNDVVLSDWLKQLSIQ</sequence>
<dbReference type="AlphaFoldDB" id="A0AAD9LHH8"/>
<reference evidence="1" key="1">
    <citation type="submission" date="2023-08" db="EMBL/GenBank/DDBJ databases">
        <title>Reference Genome Resource for the Citrus Pathogen Phytophthora citrophthora.</title>
        <authorList>
            <person name="Moller H."/>
            <person name="Coetzee B."/>
            <person name="Rose L.J."/>
            <person name="Van Niekerk J.M."/>
        </authorList>
    </citation>
    <scope>NUCLEOTIDE SEQUENCE</scope>
    <source>
        <strain evidence="1">STE-U-9442</strain>
    </source>
</reference>
<organism evidence="1 2">
    <name type="scientific">Phytophthora citrophthora</name>
    <dbReference type="NCBI Taxonomy" id="4793"/>
    <lineage>
        <taxon>Eukaryota</taxon>
        <taxon>Sar</taxon>
        <taxon>Stramenopiles</taxon>
        <taxon>Oomycota</taxon>
        <taxon>Peronosporomycetes</taxon>
        <taxon>Peronosporales</taxon>
        <taxon>Peronosporaceae</taxon>
        <taxon>Phytophthora</taxon>
    </lineage>
</organism>
<evidence type="ECO:0000313" key="1">
    <source>
        <dbReference type="EMBL" id="KAK1936590.1"/>
    </source>
</evidence>
<dbReference type="Proteomes" id="UP001259832">
    <property type="component" value="Unassembled WGS sequence"/>
</dbReference>
<accession>A0AAD9LHH8</accession>
<name>A0AAD9LHH8_9STRA</name>
<comment type="caution">
    <text evidence="1">The sequence shown here is derived from an EMBL/GenBank/DDBJ whole genome shotgun (WGS) entry which is preliminary data.</text>
</comment>
<dbReference type="EMBL" id="JASMQC010000021">
    <property type="protein sequence ID" value="KAK1936590.1"/>
    <property type="molecule type" value="Genomic_DNA"/>
</dbReference>
<protein>
    <submittedName>
        <fullName evidence="1">Uncharacterized protein</fullName>
    </submittedName>
</protein>
<proteinExistence type="predicted"/>
<gene>
    <name evidence="1" type="ORF">P3T76_010025</name>
</gene>